<accession>A0A7W9PL80</accession>
<dbReference type="GO" id="GO:0005737">
    <property type="term" value="C:cytoplasm"/>
    <property type="evidence" value="ECO:0007669"/>
    <property type="project" value="UniProtKB-SubCell"/>
</dbReference>
<feature type="binding site" evidence="9">
    <location>
        <position position="102"/>
    </location>
    <ligand>
        <name>[4Fe-4S] cluster</name>
        <dbReference type="ChEBI" id="CHEBI:49883"/>
        <label>2</label>
        <note>4Fe-4S-S-AdoMet</note>
    </ligand>
</feature>
<keyword evidence="3 9" id="KW-0808">Transferase</keyword>
<dbReference type="GO" id="GO:0046872">
    <property type="term" value="F:metal ion binding"/>
    <property type="evidence" value="ECO:0007669"/>
    <property type="project" value="UniProtKB-KW"/>
</dbReference>
<dbReference type="SFLD" id="SFLDF00271">
    <property type="entry name" value="lipoyl_synthase"/>
    <property type="match status" value="1"/>
</dbReference>
<feature type="binding site" evidence="9">
    <location>
        <position position="80"/>
    </location>
    <ligand>
        <name>[4Fe-4S] cluster</name>
        <dbReference type="ChEBI" id="CHEBI:49883"/>
        <label>1</label>
    </ligand>
</feature>
<dbReference type="SUPFAM" id="SSF102114">
    <property type="entry name" value="Radical SAM enzymes"/>
    <property type="match status" value="1"/>
</dbReference>
<dbReference type="Pfam" id="PF04055">
    <property type="entry name" value="Radical_SAM"/>
    <property type="match status" value="1"/>
</dbReference>
<evidence type="ECO:0000256" key="7">
    <source>
        <dbReference type="ARBA" id="ARBA00023014"/>
    </source>
</evidence>
<evidence type="ECO:0000256" key="9">
    <source>
        <dbReference type="HAMAP-Rule" id="MF_00206"/>
    </source>
</evidence>
<dbReference type="HAMAP" id="MF_00206">
    <property type="entry name" value="Lipoyl_synth"/>
    <property type="match status" value="1"/>
</dbReference>
<dbReference type="InterPro" id="IPR013785">
    <property type="entry name" value="Aldolase_TIM"/>
</dbReference>
<comment type="pathway">
    <text evidence="9">Protein modification; protein lipoylation via endogenous pathway; protein N(6)-(lipoyl)lysine from octanoyl-[acyl-carrier-protein]: step 2/2.</text>
</comment>
<dbReference type="InterPro" id="IPR058240">
    <property type="entry name" value="rSAM_sf"/>
</dbReference>
<comment type="similarity">
    <text evidence="9">Belongs to the radical SAM superfamily. Lipoyl synthase family.</text>
</comment>
<evidence type="ECO:0000256" key="5">
    <source>
        <dbReference type="ARBA" id="ARBA00022723"/>
    </source>
</evidence>
<dbReference type="InterPro" id="IPR003698">
    <property type="entry name" value="Lipoyl_synth"/>
</dbReference>
<keyword evidence="13" id="KW-1185">Reference proteome</keyword>
<feature type="binding site" evidence="9">
    <location>
        <position position="74"/>
    </location>
    <ligand>
        <name>[4Fe-4S] cluster</name>
        <dbReference type="ChEBI" id="CHEBI:49883"/>
        <label>1</label>
    </ligand>
</feature>
<dbReference type="EC" id="2.8.1.8" evidence="9"/>
<dbReference type="PANTHER" id="PTHR10949:SF0">
    <property type="entry name" value="LIPOYL SYNTHASE, MITOCHONDRIAL"/>
    <property type="match status" value="1"/>
</dbReference>
<feature type="binding site" evidence="9">
    <location>
        <position position="95"/>
    </location>
    <ligand>
        <name>[4Fe-4S] cluster</name>
        <dbReference type="ChEBI" id="CHEBI:49883"/>
        <label>2</label>
        <note>4Fe-4S-S-AdoMet</note>
    </ligand>
</feature>
<dbReference type="InterPro" id="IPR006638">
    <property type="entry name" value="Elp3/MiaA/NifB-like_rSAM"/>
</dbReference>
<dbReference type="GO" id="GO:0016992">
    <property type="term" value="F:lipoate synthase activity"/>
    <property type="evidence" value="ECO:0007669"/>
    <property type="project" value="UniProtKB-UniRule"/>
</dbReference>
<evidence type="ECO:0000256" key="10">
    <source>
        <dbReference type="SAM" id="MobiDB-lite"/>
    </source>
</evidence>
<dbReference type="SMART" id="SM00729">
    <property type="entry name" value="Elp3"/>
    <property type="match status" value="1"/>
</dbReference>
<keyword evidence="2 9" id="KW-0963">Cytoplasm</keyword>
<evidence type="ECO:0000313" key="13">
    <source>
        <dbReference type="Proteomes" id="UP000540412"/>
    </source>
</evidence>
<dbReference type="PROSITE" id="PS51918">
    <property type="entry name" value="RADICAL_SAM"/>
    <property type="match status" value="1"/>
</dbReference>
<dbReference type="CDD" id="cd01335">
    <property type="entry name" value="Radical_SAM"/>
    <property type="match status" value="1"/>
</dbReference>
<evidence type="ECO:0000256" key="3">
    <source>
        <dbReference type="ARBA" id="ARBA00022679"/>
    </source>
</evidence>
<evidence type="ECO:0000256" key="6">
    <source>
        <dbReference type="ARBA" id="ARBA00023004"/>
    </source>
</evidence>
<dbReference type="PANTHER" id="PTHR10949">
    <property type="entry name" value="LIPOYL SYNTHASE"/>
    <property type="match status" value="1"/>
</dbReference>
<dbReference type="Gene3D" id="3.20.20.70">
    <property type="entry name" value="Aldolase class I"/>
    <property type="match status" value="1"/>
</dbReference>
<evidence type="ECO:0000256" key="1">
    <source>
        <dbReference type="ARBA" id="ARBA00022485"/>
    </source>
</evidence>
<evidence type="ECO:0000313" key="12">
    <source>
        <dbReference type="EMBL" id="MBB5918102.1"/>
    </source>
</evidence>
<protein>
    <recommendedName>
        <fullName evidence="9">Lipoyl synthase</fullName>
        <ecNumber evidence="9">2.8.1.8</ecNumber>
    </recommendedName>
    <alternativeName>
        <fullName evidence="9">Lip-syn</fullName>
        <shortName evidence="9">LS</shortName>
    </alternativeName>
    <alternativeName>
        <fullName evidence="9">Lipoate synthase</fullName>
    </alternativeName>
    <alternativeName>
        <fullName evidence="9">Lipoic acid synthase</fullName>
    </alternativeName>
    <alternativeName>
        <fullName evidence="9">Sulfur insertion protein LipA</fullName>
    </alternativeName>
</protein>
<keyword evidence="1 9" id="KW-0004">4Fe-4S</keyword>
<proteinExistence type="inferred from homology"/>
<comment type="caution">
    <text evidence="12">The sequence shown here is derived from an EMBL/GenBank/DDBJ whole genome shotgun (WGS) entry which is preliminary data.</text>
</comment>
<dbReference type="SFLD" id="SFLDS00029">
    <property type="entry name" value="Radical_SAM"/>
    <property type="match status" value="1"/>
</dbReference>
<dbReference type="GO" id="GO:0051539">
    <property type="term" value="F:4 iron, 4 sulfur cluster binding"/>
    <property type="evidence" value="ECO:0007669"/>
    <property type="project" value="UniProtKB-UniRule"/>
</dbReference>
<dbReference type="FunFam" id="3.20.20.70:FF:000116">
    <property type="entry name" value="Lipoyl synthase"/>
    <property type="match status" value="1"/>
</dbReference>
<gene>
    <name evidence="9" type="primary">lipA</name>
    <name evidence="12" type="ORF">BJY24_007014</name>
</gene>
<dbReference type="NCBIfam" id="NF004019">
    <property type="entry name" value="PRK05481.1"/>
    <property type="match status" value="1"/>
</dbReference>
<dbReference type="EMBL" id="JACHIT010000002">
    <property type="protein sequence ID" value="MBB5918102.1"/>
    <property type="molecule type" value="Genomic_DNA"/>
</dbReference>
<feature type="region of interest" description="Disordered" evidence="10">
    <location>
        <begin position="1"/>
        <end position="21"/>
    </location>
</feature>
<dbReference type="PIRSF" id="PIRSF005963">
    <property type="entry name" value="Lipoyl_synth"/>
    <property type="match status" value="1"/>
</dbReference>
<evidence type="ECO:0000256" key="4">
    <source>
        <dbReference type="ARBA" id="ARBA00022691"/>
    </source>
</evidence>
<evidence type="ECO:0000256" key="8">
    <source>
        <dbReference type="ARBA" id="ARBA00047326"/>
    </source>
</evidence>
<comment type="subcellular location">
    <subcellularLocation>
        <location evidence="9">Cytoplasm</location>
    </subcellularLocation>
</comment>
<feature type="domain" description="Radical SAM core" evidence="11">
    <location>
        <begin position="81"/>
        <end position="295"/>
    </location>
</feature>
<evidence type="ECO:0000259" key="11">
    <source>
        <dbReference type="PROSITE" id="PS51918"/>
    </source>
</evidence>
<dbReference type="NCBIfam" id="NF009544">
    <property type="entry name" value="PRK12928.1"/>
    <property type="match status" value="1"/>
</dbReference>
<organism evidence="12 13">
    <name type="scientific">Nocardia transvalensis</name>
    <dbReference type="NCBI Taxonomy" id="37333"/>
    <lineage>
        <taxon>Bacteria</taxon>
        <taxon>Bacillati</taxon>
        <taxon>Actinomycetota</taxon>
        <taxon>Actinomycetes</taxon>
        <taxon>Mycobacteriales</taxon>
        <taxon>Nocardiaceae</taxon>
        <taxon>Nocardia</taxon>
    </lineage>
</organism>
<reference evidence="12 13" key="1">
    <citation type="submission" date="2020-08" db="EMBL/GenBank/DDBJ databases">
        <title>Sequencing the genomes of 1000 actinobacteria strains.</title>
        <authorList>
            <person name="Klenk H.-P."/>
        </authorList>
    </citation>
    <scope>NUCLEOTIDE SEQUENCE [LARGE SCALE GENOMIC DNA]</scope>
    <source>
        <strain evidence="12 13">DSM 43582</strain>
    </source>
</reference>
<feature type="binding site" evidence="9">
    <location>
        <position position="99"/>
    </location>
    <ligand>
        <name>[4Fe-4S] cluster</name>
        <dbReference type="ChEBI" id="CHEBI:49883"/>
        <label>2</label>
        <note>4Fe-4S-S-AdoMet</note>
    </ligand>
</feature>
<dbReference type="AlphaFoldDB" id="A0A7W9PL80"/>
<keyword evidence="7 9" id="KW-0411">Iron-sulfur</keyword>
<dbReference type="GO" id="GO:0009249">
    <property type="term" value="P:protein lipoylation"/>
    <property type="evidence" value="ECO:0007669"/>
    <property type="project" value="UniProtKB-UniRule"/>
</dbReference>
<dbReference type="UniPathway" id="UPA00538">
    <property type="reaction ID" value="UER00593"/>
</dbReference>
<keyword evidence="4 9" id="KW-0949">S-adenosyl-L-methionine</keyword>
<dbReference type="NCBIfam" id="TIGR00510">
    <property type="entry name" value="lipA"/>
    <property type="match status" value="1"/>
</dbReference>
<feature type="compositionally biased region" description="Polar residues" evidence="10">
    <location>
        <begin position="1"/>
        <end position="12"/>
    </location>
</feature>
<comment type="cofactor">
    <cofactor evidence="9">
        <name>[4Fe-4S] cluster</name>
        <dbReference type="ChEBI" id="CHEBI:49883"/>
    </cofactor>
    <text evidence="9">Binds 2 [4Fe-4S] clusters per subunit. One cluster is coordinated with 3 cysteines and an exchangeable S-adenosyl-L-methionine.</text>
</comment>
<sequence>MTSVDTPTSKGSAHTAAAPNGRKLLRIEARNAETPIERKPSWIRTRATMGPEYSELKGLVKREGLHTVCEEAGCPNIFECWEDREATFLIGGEQCTRRCDFCLIDTGKPQPLDRDEPRRVAESVQQMGLRYSTITGVARDDLEDGGAWLYAETVRAIKRVTPNTGVELLIPDFNDEPEALAEVFSSRPEVLAHNVETVPRVFKRIRPAFRYERSLHVLTAAREAGLITKSNLILGMGETPEEVTQAMRDLHEAGCDILTITQYLRPSPRHHPVDRWVKPEEFVEHSRVATEIGFAGVMAGPLVRSSYRAGRLYAQAMKRHGRALPEEMAHLADESTATQEASSVLARFGS</sequence>
<comment type="catalytic activity">
    <reaction evidence="8 9">
        <text>[[Fe-S] cluster scaffold protein carrying a second [4Fe-4S](2+) cluster] + N(6)-octanoyl-L-lysyl-[protein] + 2 oxidized [2Fe-2S]-[ferredoxin] + 2 S-adenosyl-L-methionine + 4 H(+) = [[Fe-S] cluster scaffold protein] + N(6)-[(R)-dihydrolipoyl]-L-lysyl-[protein] + 4 Fe(3+) + 2 hydrogen sulfide + 2 5'-deoxyadenosine + 2 L-methionine + 2 reduced [2Fe-2S]-[ferredoxin]</text>
        <dbReference type="Rhea" id="RHEA:16585"/>
        <dbReference type="Rhea" id="RHEA-COMP:9928"/>
        <dbReference type="Rhea" id="RHEA-COMP:10000"/>
        <dbReference type="Rhea" id="RHEA-COMP:10001"/>
        <dbReference type="Rhea" id="RHEA-COMP:10475"/>
        <dbReference type="Rhea" id="RHEA-COMP:14568"/>
        <dbReference type="Rhea" id="RHEA-COMP:14569"/>
        <dbReference type="ChEBI" id="CHEBI:15378"/>
        <dbReference type="ChEBI" id="CHEBI:17319"/>
        <dbReference type="ChEBI" id="CHEBI:29034"/>
        <dbReference type="ChEBI" id="CHEBI:29919"/>
        <dbReference type="ChEBI" id="CHEBI:33722"/>
        <dbReference type="ChEBI" id="CHEBI:33737"/>
        <dbReference type="ChEBI" id="CHEBI:33738"/>
        <dbReference type="ChEBI" id="CHEBI:57844"/>
        <dbReference type="ChEBI" id="CHEBI:59789"/>
        <dbReference type="ChEBI" id="CHEBI:78809"/>
        <dbReference type="ChEBI" id="CHEBI:83100"/>
        <dbReference type="EC" id="2.8.1.8"/>
    </reaction>
</comment>
<dbReference type="SFLD" id="SFLDG01058">
    <property type="entry name" value="lipoyl_synthase_like"/>
    <property type="match status" value="1"/>
</dbReference>
<dbReference type="InterPro" id="IPR031691">
    <property type="entry name" value="LIAS_N"/>
</dbReference>
<feature type="binding site" evidence="9">
    <location>
        <position position="69"/>
    </location>
    <ligand>
        <name>[4Fe-4S] cluster</name>
        <dbReference type="ChEBI" id="CHEBI:49883"/>
        <label>1</label>
    </ligand>
</feature>
<feature type="binding site" evidence="9">
    <location>
        <position position="306"/>
    </location>
    <ligand>
        <name>[4Fe-4S] cluster</name>
        <dbReference type="ChEBI" id="CHEBI:49883"/>
        <label>1</label>
    </ligand>
</feature>
<dbReference type="Pfam" id="PF16881">
    <property type="entry name" value="LIAS_N"/>
    <property type="match status" value="1"/>
</dbReference>
<name>A0A7W9PL80_9NOCA</name>
<keyword evidence="5 9" id="KW-0479">Metal-binding</keyword>
<dbReference type="InterPro" id="IPR007197">
    <property type="entry name" value="rSAM"/>
</dbReference>
<evidence type="ECO:0000256" key="2">
    <source>
        <dbReference type="ARBA" id="ARBA00022490"/>
    </source>
</evidence>
<comment type="function">
    <text evidence="9">Catalyzes the radical-mediated insertion of two sulfur atoms into the C-6 and C-8 positions of the octanoyl moiety bound to the lipoyl domains of lipoate-dependent enzymes, thereby converting the octanoylated domains into lipoylated derivatives.</text>
</comment>
<dbReference type="Proteomes" id="UP000540412">
    <property type="component" value="Unassembled WGS sequence"/>
</dbReference>
<dbReference type="RefSeq" id="WP_051162616.1">
    <property type="nucleotide sequence ID" value="NZ_JACHIT010000002.1"/>
</dbReference>
<keyword evidence="6 9" id="KW-0408">Iron</keyword>